<protein>
    <submittedName>
        <fullName evidence="1">Uncharacterized protein</fullName>
    </submittedName>
</protein>
<dbReference type="EMBL" id="LFYR01000405">
    <property type="protein sequence ID" value="KMZ74147.1"/>
    <property type="molecule type" value="Genomic_DNA"/>
</dbReference>
<evidence type="ECO:0000313" key="1">
    <source>
        <dbReference type="EMBL" id="KMZ74147.1"/>
    </source>
</evidence>
<organism evidence="1 2">
    <name type="scientific">Zostera marina</name>
    <name type="common">Eelgrass</name>
    <dbReference type="NCBI Taxonomy" id="29655"/>
    <lineage>
        <taxon>Eukaryota</taxon>
        <taxon>Viridiplantae</taxon>
        <taxon>Streptophyta</taxon>
        <taxon>Embryophyta</taxon>
        <taxon>Tracheophyta</taxon>
        <taxon>Spermatophyta</taxon>
        <taxon>Magnoliopsida</taxon>
        <taxon>Liliopsida</taxon>
        <taxon>Zosteraceae</taxon>
        <taxon>Zostera</taxon>
    </lineage>
</organism>
<sequence length="38" mass="4353">MDDFLLLSIPCWEKFPTGAAGTLGRRTVGEWEEYGRCF</sequence>
<keyword evidence="2" id="KW-1185">Reference proteome</keyword>
<proteinExistence type="predicted"/>
<gene>
    <name evidence="1" type="ORF">ZOSMA_134G00180</name>
</gene>
<comment type="caution">
    <text evidence="1">The sequence shown here is derived from an EMBL/GenBank/DDBJ whole genome shotgun (WGS) entry which is preliminary data.</text>
</comment>
<reference evidence="2" key="1">
    <citation type="journal article" date="2016" name="Nature">
        <title>The genome of the seagrass Zostera marina reveals angiosperm adaptation to the sea.</title>
        <authorList>
            <person name="Olsen J.L."/>
            <person name="Rouze P."/>
            <person name="Verhelst B."/>
            <person name="Lin Y.-C."/>
            <person name="Bayer T."/>
            <person name="Collen J."/>
            <person name="Dattolo E."/>
            <person name="De Paoli E."/>
            <person name="Dittami S."/>
            <person name="Maumus F."/>
            <person name="Michel G."/>
            <person name="Kersting A."/>
            <person name="Lauritano C."/>
            <person name="Lohaus R."/>
            <person name="Toepel M."/>
            <person name="Tonon T."/>
            <person name="Vanneste K."/>
            <person name="Amirebrahimi M."/>
            <person name="Brakel J."/>
            <person name="Bostroem C."/>
            <person name="Chovatia M."/>
            <person name="Grimwood J."/>
            <person name="Jenkins J.W."/>
            <person name="Jueterbock A."/>
            <person name="Mraz A."/>
            <person name="Stam W.T."/>
            <person name="Tice H."/>
            <person name="Bornberg-Bauer E."/>
            <person name="Green P.J."/>
            <person name="Pearson G.A."/>
            <person name="Procaccini G."/>
            <person name="Duarte C.M."/>
            <person name="Schmutz J."/>
            <person name="Reusch T.B.H."/>
            <person name="Van de Peer Y."/>
        </authorList>
    </citation>
    <scope>NUCLEOTIDE SEQUENCE [LARGE SCALE GENOMIC DNA]</scope>
    <source>
        <strain evidence="2">cv. Finnish</strain>
    </source>
</reference>
<dbReference type="Proteomes" id="UP000036987">
    <property type="component" value="Unassembled WGS sequence"/>
</dbReference>
<evidence type="ECO:0000313" key="2">
    <source>
        <dbReference type="Proteomes" id="UP000036987"/>
    </source>
</evidence>
<name>A0A0K9Q0Y3_ZOSMR</name>
<accession>A0A0K9Q0Y3</accession>
<dbReference type="AlphaFoldDB" id="A0A0K9Q0Y3"/>